<evidence type="ECO:0000259" key="6">
    <source>
        <dbReference type="Pfam" id="PF13505"/>
    </source>
</evidence>
<dbReference type="Pfam" id="PF13505">
    <property type="entry name" value="OMP_b-brl"/>
    <property type="match status" value="1"/>
</dbReference>
<dbReference type="SUPFAM" id="SSF56925">
    <property type="entry name" value="OMPA-like"/>
    <property type="match status" value="1"/>
</dbReference>
<name>A0ABU0W119_9RHOB</name>
<reference evidence="7 8" key="1">
    <citation type="submission" date="2023-08" db="EMBL/GenBank/DDBJ databases">
        <title>Characterization of two Paracoccaceae strains isolated from Phycosphere and proposal of Xinfangfangia lacusdiani sp. nov.</title>
        <authorList>
            <person name="Deng Y."/>
            <person name="Zhang Y.Q."/>
        </authorList>
    </citation>
    <scope>NUCLEOTIDE SEQUENCE [LARGE SCALE GENOMIC DNA]</scope>
    <source>
        <strain evidence="7 8">CPCC 101601</strain>
    </source>
</reference>
<comment type="caution">
    <text evidence="7">The sequence shown here is derived from an EMBL/GenBank/DDBJ whole genome shotgun (WGS) entry which is preliminary data.</text>
</comment>
<feature type="domain" description="Outer membrane protein beta-barrel" evidence="6">
    <location>
        <begin position="11"/>
        <end position="245"/>
    </location>
</feature>
<dbReference type="Gene3D" id="2.40.160.20">
    <property type="match status" value="1"/>
</dbReference>
<feature type="signal peptide" evidence="5">
    <location>
        <begin position="1"/>
        <end position="24"/>
    </location>
</feature>
<feature type="chain" id="PRO_5046352880" evidence="5">
    <location>
        <begin position="25"/>
        <end position="245"/>
    </location>
</feature>
<dbReference type="InterPro" id="IPR051692">
    <property type="entry name" value="OMP-like"/>
</dbReference>
<keyword evidence="8" id="KW-1185">Reference proteome</keyword>
<evidence type="ECO:0000256" key="2">
    <source>
        <dbReference type="ARBA" id="ARBA00022729"/>
    </source>
</evidence>
<evidence type="ECO:0000313" key="8">
    <source>
        <dbReference type="Proteomes" id="UP001239680"/>
    </source>
</evidence>
<evidence type="ECO:0000256" key="4">
    <source>
        <dbReference type="ARBA" id="ARBA00038306"/>
    </source>
</evidence>
<evidence type="ECO:0000256" key="1">
    <source>
        <dbReference type="ARBA" id="ARBA00004370"/>
    </source>
</evidence>
<comment type="similarity">
    <text evidence="4">Belongs to the Omp25/RopB family.</text>
</comment>
<proteinExistence type="inferred from homology"/>
<keyword evidence="3" id="KW-0472">Membrane</keyword>
<dbReference type="PANTHER" id="PTHR34001:SF3">
    <property type="entry name" value="BLL7405 PROTEIN"/>
    <property type="match status" value="1"/>
</dbReference>
<evidence type="ECO:0000313" key="7">
    <source>
        <dbReference type="EMBL" id="MDQ2067711.1"/>
    </source>
</evidence>
<evidence type="ECO:0000256" key="3">
    <source>
        <dbReference type="ARBA" id="ARBA00023136"/>
    </source>
</evidence>
<dbReference type="RefSeq" id="WP_306681418.1">
    <property type="nucleotide sequence ID" value="NZ_JAVDBT010000015.1"/>
</dbReference>
<dbReference type="Proteomes" id="UP001239680">
    <property type="component" value="Unassembled WGS sequence"/>
</dbReference>
<accession>A0ABU0W119</accession>
<sequence>MKKCLAYAYSLSALLALAPAAAFADPSKPHDFSGKHFTLSVGGTASDTKVTDITGEEFGEFAVRTPGGVQSLNGNGSYFGVALGYNVQSGALIYGGELELGRLDINDLVVRNGDDGIYTKMSNFIALTARLGYAKDRTLFYAKAGPAWAKIRNAGGEFEGFGEEQSDGYWGFDGDEAGFGEGIRNGYLLGLGFEHVLPSGLSFVAEYNYADFGAVTLGHVDGNMSEPFAFENELHLVKLGLSYRF</sequence>
<keyword evidence="2 5" id="KW-0732">Signal</keyword>
<dbReference type="InterPro" id="IPR027385">
    <property type="entry name" value="Beta-barrel_OMP"/>
</dbReference>
<protein>
    <submittedName>
        <fullName evidence="7">Outer membrane beta-barrel protein</fullName>
    </submittedName>
</protein>
<dbReference type="InterPro" id="IPR011250">
    <property type="entry name" value="OMP/PagP_B-barrel"/>
</dbReference>
<comment type="subcellular location">
    <subcellularLocation>
        <location evidence="1">Membrane</location>
    </subcellularLocation>
</comment>
<dbReference type="EMBL" id="JAVDBT010000015">
    <property type="protein sequence ID" value="MDQ2067711.1"/>
    <property type="molecule type" value="Genomic_DNA"/>
</dbReference>
<dbReference type="PANTHER" id="PTHR34001">
    <property type="entry name" value="BLL7405 PROTEIN"/>
    <property type="match status" value="1"/>
</dbReference>
<evidence type="ECO:0000256" key="5">
    <source>
        <dbReference type="SAM" id="SignalP"/>
    </source>
</evidence>
<organism evidence="7 8">
    <name type="scientific">Pseudogemmobacter lacusdianii</name>
    <dbReference type="NCBI Taxonomy" id="3069608"/>
    <lineage>
        <taxon>Bacteria</taxon>
        <taxon>Pseudomonadati</taxon>
        <taxon>Pseudomonadota</taxon>
        <taxon>Alphaproteobacteria</taxon>
        <taxon>Rhodobacterales</taxon>
        <taxon>Paracoccaceae</taxon>
        <taxon>Pseudogemmobacter</taxon>
    </lineage>
</organism>
<gene>
    <name evidence="7" type="ORF">Q9295_15140</name>
</gene>